<proteinExistence type="predicted"/>
<dbReference type="EMBL" id="CP081303">
    <property type="protein sequence ID" value="QZE13337.1"/>
    <property type="molecule type" value="Genomic_DNA"/>
</dbReference>
<dbReference type="Proteomes" id="UP000826212">
    <property type="component" value="Chromosome"/>
</dbReference>
<gene>
    <name evidence="1" type="ORF">K4L44_12165</name>
</gene>
<name>A0AC61NLY8_9BACT</name>
<accession>A0AC61NLY8</accession>
<reference evidence="1" key="1">
    <citation type="submission" date="2021-08" db="EMBL/GenBank/DDBJ databases">
        <title>Novel anaerobic bacterium isolated from sea squirt in East Sea, Republic of Korea.</title>
        <authorList>
            <person name="Nguyen T.H."/>
            <person name="Li Z."/>
            <person name="Lee Y.-J."/>
            <person name="Ko J."/>
            <person name="Kim S.-G."/>
        </authorList>
    </citation>
    <scope>NUCLEOTIDE SEQUENCE</scope>
    <source>
        <strain evidence="1">KCTC 25031</strain>
    </source>
</reference>
<protein>
    <submittedName>
        <fullName evidence="1">Uncharacterized protein</fullName>
    </submittedName>
</protein>
<keyword evidence="2" id="KW-1185">Reference proteome</keyword>
<sequence length="248" mass="28709">MHKKLKTLTFIVIVIIVLITSSHHIGSWMGSAIVDNYKIEILDASQHGFLDRSSVIKFIELTNGEILGKKKDSIDLNTIEHKLKNSNYIKDCEVFYTIEYNNLYASTVLNVVVDQKDPIVRVVSKKRDYYLDANKDVIPWSPKYTEKTPIITGQTDLNFIKNDLFDLCLFIQNDRFLKALIDQIDVLKGGELVLIPKIGDFKILFGKPEAYKRKFKYLKAFYRQILSNDNWGKYQKINLKYEGQVVCS</sequence>
<organism evidence="1 2">
    <name type="scientific">Halosquirtibacter laminarini</name>
    <dbReference type="NCBI Taxonomy" id="3374600"/>
    <lineage>
        <taxon>Bacteria</taxon>
        <taxon>Pseudomonadati</taxon>
        <taxon>Bacteroidota</taxon>
        <taxon>Bacteroidia</taxon>
        <taxon>Marinilabiliales</taxon>
        <taxon>Prolixibacteraceae</taxon>
        <taxon>Halosquirtibacter</taxon>
    </lineage>
</organism>
<evidence type="ECO:0000313" key="1">
    <source>
        <dbReference type="EMBL" id="QZE13337.1"/>
    </source>
</evidence>
<evidence type="ECO:0000313" key="2">
    <source>
        <dbReference type="Proteomes" id="UP000826212"/>
    </source>
</evidence>